<dbReference type="PROSITE" id="PS50931">
    <property type="entry name" value="HTH_LYSR"/>
    <property type="match status" value="1"/>
</dbReference>
<dbReference type="PRINTS" id="PR00039">
    <property type="entry name" value="HTHLYSR"/>
</dbReference>
<dbReference type="Gene3D" id="3.40.190.10">
    <property type="entry name" value="Periplasmic binding protein-like II"/>
    <property type="match status" value="2"/>
</dbReference>
<dbReference type="Pfam" id="PF03466">
    <property type="entry name" value="LysR_substrate"/>
    <property type="match status" value="1"/>
</dbReference>
<dbReference type="PANTHER" id="PTHR30346">
    <property type="entry name" value="TRANSCRIPTIONAL DUAL REGULATOR HCAR-RELATED"/>
    <property type="match status" value="1"/>
</dbReference>
<dbReference type="InterPro" id="IPR005119">
    <property type="entry name" value="LysR_subst-bd"/>
</dbReference>
<organism evidence="6 7">
    <name type="scientific">Pandoraea aquatica</name>
    <dbReference type="NCBI Taxonomy" id="2508290"/>
    <lineage>
        <taxon>Bacteria</taxon>
        <taxon>Pseudomonadati</taxon>
        <taxon>Pseudomonadota</taxon>
        <taxon>Betaproteobacteria</taxon>
        <taxon>Burkholderiales</taxon>
        <taxon>Burkholderiaceae</taxon>
        <taxon>Pandoraea</taxon>
    </lineage>
</organism>
<keyword evidence="3" id="KW-0238">DNA-binding</keyword>
<accession>A0A5E4X1F7</accession>
<dbReference type="Proteomes" id="UP000366819">
    <property type="component" value="Unassembled WGS sequence"/>
</dbReference>
<dbReference type="FunFam" id="1.10.10.10:FF:000001">
    <property type="entry name" value="LysR family transcriptional regulator"/>
    <property type="match status" value="1"/>
</dbReference>
<evidence type="ECO:0000313" key="6">
    <source>
        <dbReference type="EMBL" id="VVE30161.1"/>
    </source>
</evidence>
<evidence type="ECO:0000256" key="2">
    <source>
        <dbReference type="ARBA" id="ARBA00023015"/>
    </source>
</evidence>
<dbReference type="OrthoDB" id="5292387at2"/>
<dbReference type="RefSeq" id="WP_150577083.1">
    <property type="nucleotide sequence ID" value="NZ_CABPSN010000005.1"/>
</dbReference>
<dbReference type="InterPro" id="IPR036390">
    <property type="entry name" value="WH_DNA-bd_sf"/>
</dbReference>
<gene>
    <name evidence="6" type="ORF">PAQ31011_03625</name>
</gene>
<protein>
    <submittedName>
        <fullName evidence="6">LysR family transcriptional regulator</fullName>
    </submittedName>
</protein>
<keyword evidence="2" id="KW-0805">Transcription regulation</keyword>
<evidence type="ECO:0000313" key="7">
    <source>
        <dbReference type="Proteomes" id="UP000366819"/>
    </source>
</evidence>
<reference evidence="6 7" key="1">
    <citation type="submission" date="2019-08" db="EMBL/GenBank/DDBJ databases">
        <authorList>
            <person name="Peeters C."/>
        </authorList>
    </citation>
    <scope>NUCLEOTIDE SEQUENCE [LARGE SCALE GENOMIC DNA]</scope>
    <source>
        <strain evidence="6 7">LMG 31011</strain>
    </source>
</reference>
<proteinExistence type="inferred from homology"/>
<dbReference type="Pfam" id="PF00126">
    <property type="entry name" value="HTH_1"/>
    <property type="match status" value="1"/>
</dbReference>
<evidence type="ECO:0000256" key="3">
    <source>
        <dbReference type="ARBA" id="ARBA00023125"/>
    </source>
</evidence>
<dbReference type="GO" id="GO:0003677">
    <property type="term" value="F:DNA binding"/>
    <property type="evidence" value="ECO:0007669"/>
    <property type="project" value="UniProtKB-KW"/>
</dbReference>
<sequence length="307" mass="32504">MANVDVRLLRYFIAVAEAGHMTRAAERLGIGQPPLSQQIRVLETQLGVTLFERLPRGMALTDAGQAFLADAYEVVRKLDQAVDDVRRVAAGIKGRLSVGFTSSAALHPFVPTVIRAFRSDAPSVSLALDESSTGDLLDGLRDGHIDVAFIRQPQGNTGEITVVQVLEEAMVLAVPSAHPLALKGKAGKAAVPMTAIASEKLILYRRRAGQGLYDAIIAACHGAGFSPAIEQEAPRLLTTLSLVAAGLGVSVVPASLMRMQIEGIVYRPLAPPPRAPLCCAYREGVLAGPTARLLEHVNAAVRTIAKA</sequence>
<keyword evidence="7" id="KW-1185">Reference proteome</keyword>
<dbReference type="AlphaFoldDB" id="A0A5E4X1F7"/>
<dbReference type="SUPFAM" id="SSF53850">
    <property type="entry name" value="Periplasmic binding protein-like II"/>
    <property type="match status" value="1"/>
</dbReference>
<dbReference type="InterPro" id="IPR036388">
    <property type="entry name" value="WH-like_DNA-bd_sf"/>
</dbReference>
<evidence type="ECO:0000259" key="5">
    <source>
        <dbReference type="PROSITE" id="PS50931"/>
    </source>
</evidence>
<evidence type="ECO:0000256" key="1">
    <source>
        <dbReference type="ARBA" id="ARBA00009437"/>
    </source>
</evidence>
<dbReference type="GO" id="GO:0032993">
    <property type="term" value="C:protein-DNA complex"/>
    <property type="evidence" value="ECO:0007669"/>
    <property type="project" value="TreeGrafter"/>
</dbReference>
<dbReference type="GO" id="GO:0003700">
    <property type="term" value="F:DNA-binding transcription factor activity"/>
    <property type="evidence" value="ECO:0007669"/>
    <property type="project" value="InterPro"/>
</dbReference>
<dbReference type="EMBL" id="CABPSN010000005">
    <property type="protein sequence ID" value="VVE30161.1"/>
    <property type="molecule type" value="Genomic_DNA"/>
</dbReference>
<evidence type="ECO:0000256" key="4">
    <source>
        <dbReference type="ARBA" id="ARBA00023163"/>
    </source>
</evidence>
<dbReference type="Gene3D" id="1.10.10.10">
    <property type="entry name" value="Winged helix-like DNA-binding domain superfamily/Winged helix DNA-binding domain"/>
    <property type="match status" value="1"/>
</dbReference>
<comment type="similarity">
    <text evidence="1">Belongs to the LysR transcriptional regulatory family.</text>
</comment>
<feature type="domain" description="HTH lysR-type" evidence="5">
    <location>
        <begin position="4"/>
        <end position="61"/>
    </location>
</feature>
<keyword evidence="4" id="KW-0804">Transcription</keyword>
<dbReference type="InterPro" id="IPR000847">
    <property type="entry name" value="LysR_HTH_N"/>
</dbReference>
<dbReference type="PANTHER" id="PTHR30346:SF30">
    <property type="entry name" value="SMALL NEUTRAL PROTEASE REGULATORY PROTEIN"/>
    <property type="match status" value="1"/>
</dbReference>
<name>A0A5E4X1F7_9BURK</name>
<dbReference type="SUPFAM" id="SSF46785">
    <property type="entry name" value="Winged helix' DNA-binding domain"/>
    <property type="match status" value="1"/>
</dbReference>